<protein>
    <submittedName>
        <fullName evidence="1">Uncharacterized protein</fullName>
    </submittedName>
</protein>
<keyword evidence="2" id="KW-1185">Reference proteome</keyword>
<gene>
    <name evidence="1" type="ORF">BDY19DRAFT_660534</name>
</gene>
<dbReference type="EMBL" id="MU274964">
    <property type="protein sequence ID" value="KAI0083476.1"/>
    <property type="molecule type" value="Genomic_DNA"/>
</dbReference>
<sequence length="244" mass="26359">MWSTIRTPSNLSPVNSHSVEAGHHSPHQLPPSSAAHREPSSSKAASLTASFRSVLHRLPTRAPSSNSLHSAYSAASAKKPAAPIKTPTAQNPDYQPFHPYAAMVAAPLPVVSSHDSTEDEDECPVCLEPLSFSFRLPGEKPHIVPECGHALHEVSSHYSPAYLAAFISLHGHYAIFLSRALDLALPPAPQTRTLARPSLVRSKYTLRASRFIASVASLFALDVFQFLPSPSFIARPIPSSQPIR</sequence>
<evidence type="ECO:0000313" key="2">
    <source>
        <dbReference type="Proteomes" id="UP001055072"/>
    </source>
</evidence>
<reference evidence="1" key="1">
    <citation type="journal article" date="2021" name="Environ. Microbiol.">
        <title>Gene family expansions and transcriptome signatures uncover fungal adaptations to wood decay.</title>
        <authorList>
            <person name="Hage H."/>
            <person name="Miyauchi S."/>
            <person name="Viragh M."/>
            <person name="Drula E."/>
            <person name="Min B."/>
            <person name="Chaduli D."/>
            <person name="Navarro D."/>
            <person name="Favel A."/>
            <person name="Norest M."/>
            <person name="Lesage-Meessen L."/>
            <person name="Balint B."/>
            <person name="Merenyi Z."/>
            <person name="de Eugenio L."/>
            <person name="Morin E."/>
            <person name="Martinez A.T."/>
            <person name="Baldrian P."/>
            <person name="Stursova M."/>
            <person name="Martinez M.J."/>
            <person name="Novotny C."/>
            <person name="Magnuson J.K."/>
            <person name="Spatafora J.W."/>
            <person name="Maurice S."/>
            <person name="Pangilinan J."/>
            <person name="Andreopoulos W."/>
            <person name="LaButti K."/>
            <person name="Hundley H."/>
            <person name="Na H."/>
            <person name="Kuo A."/>
            <person name="Barry K."/>
            <person name="Lipzen A."/>
            <person name="Henrissat B."/>
            <person name="Riley R."/>
            <person name="Ahrendt S."/>
            <person name="Nagy L.G."/>
            <person name="Grigoriev I.V."/>
            <person name="Martin F."/>
            <person name="Rosso M.N."/>
        </authorList>
    </citation>
    <scope>NUCLEOTIDE SEQUENCE</scope>
    <source>
        <strain evidence="1">CBS 384.51</strain>
    </source>
</reference>
<accession>A0ACB8TNB9</accession>
<organism evidence="1 2">
    <name type="scientific">Irpex rosettiformis</name>
    <dbReference type="NCBI Taxonomy" id="378272"/>
    <lineage>
        <taxon>Eukaryota</taxon>
        <taxon>Fungi</taxon>
        <taxon>Dikarya</taxon>
        <taxon>Basidiomycota</taxon>
        <taxon>Agaricomycotina</taxon>
        <taxon>Agaricomycetes</taxon>
        <taxon>Polyporales</taxon>
        <taxon>Irpicaceae</taxon>
        <taxon>Irpex</taxon>
    </lineage>
</organism>
<comment type="caution">
    <text evidence="1">The sequence shown here is derived from an EMBL/GenBank/DDBJ whole genome shotgun (WGS) entry which is preliminary data.</text>
</comment>
<evidence type="ECO:0000313" key="1">
    <source>
        <dbReference type="EMBL" id="KAI0083476.1"/>
    </source>
</evidence>
<dbReference type="Proteomes" id="UP001055072">
    <property type="component" value="Unassembled WGS sequence"/>
</dbReference>
<name>A0ACB8TNB9_9APHY</name>
<proteinExistence type="predicted"/>